<feature type="region of interest" description="Disordered" evidence="1">
    <location>
        <begin position="105"/>
        <end position="125"/>
    </location>
</feature>
<protein>
    <submittedName>
        <fullName evidence="2">Uncharacterized protein</fullName>
    </submittedName>
</protein>
<feature type="region of interest" description="Disordered" evidence="1">
    <location>
        <begin position="1"/>
        <end position="20"/>
    </location>
</feature>
<evidence type="ECO:0000313" key="2">
    <source>
        <dbReference type="EMBL" id="KAK1844257.1"/>
    </source>
</evidence>
<feature type="region of interest" description="Disordered" evidence="1">
    <location>
        <begin position="39"/>
        <end position="59"/>
    </location>
</feature>
<keyword evidence="3" id="KW-1185">Reference proteome</keyword>
<dbReference type="Proteomes" id="UP001243330">
    <property type="component" value="Unassembled WGS sequence"/>
</dbReference>
<dbReference type="EMBL" id="JAQOWY010000319">
    <property type="protein sequence ID" value="KAK1844257.1"/>
    <property type="molecule type" value="Genomic_DNA"/>
</dbReference>
<sequence length="125" mass="14008">MPMEPGTSTDDDIPDMPLMQGNLREAAEAYIALMQEYLNGRPSKDNSDNQASEVKTQDKKIISQLEEDIDRFCKICEPAMKQPKGIRSSVMEDFLQRVLHVFDHVGGDQKPDSSLDLLPTSTPPE</sequence>
<evidence type="ECO:0000313" key="3">
    <source>
        <dbReference type="Proteomes" id="UP001243330"/>
    </source>
</evidence>
<comment type="caution">
    <text evidence="2">The sequence shown here is derived from an EMBL/GenBank/DDBJ whole genome shotgun (WGS) entry which is preliminary data.</text>
</comment>
<organism evidence="2 3">
    <name type="scientific">Colletotrichum chrysophilum</name>
    <dbReference type="NCBI Taxonomy" id="1836956"/>
    <lineage>
        <taxon>Eukaryota</taxon>
        <taxon>Fungi</taxon>
        <taxon>Dikarya</taxon>
        <taxon>Ascomycota</taxon>
        <taxon>Pezizomycotina</taxon>
        <taxon>Sordariomycetes</taxon>
        <taxon>Hypocreomycetidae</taxon>
        <taxon>Glomerellales</taxon>
        <taxon>Glomerellaceae</taxon>
        <taxon>Colletotrichum</taxon>
        <taxon>Colletotrichum gloeosporioides species complex</taxon>
    </lineage>
</organism>
<accession>A0AAD9AAR9</accession>
<evidence type="ECO:0000256" key="1">
    <source>
        <dbReference type="SAM" id="MobiDB-lite"/>
    </source>
</evidence>
<gene>
    <name evidence="2" type="ORF">CCHR01_13108</name>
</gene>
<dbReference type="AlphaFoldDB" id="A0AAD9AAR9"/>
<reference evidence="2" key="1">
    <citation type="submission" date="2023-01" db="EMBL/GenBank/DDBJ databases">
        <title>Colletotrichum chrysophilum M932 genome sequence.</title>
        <authorList>
            <person name="Baroncelli R."/>
        </authorList>
    </citation>
    <scope>NUCLEOTIDE SEQUENCE</scope>
    <source>
        <strain evidence="2">M932</strain>
    </source>
</reference>
<name>A0AAD9AAR9_9PEZI</name>
<proteinExistence type="predicted"/>